<feature type="chain" id="PRO_5041355114" evidence="6">
    <location>
        <begin position="22"/>
        <end position="552"/>
    </location>
</feature>
<dbReference type="GO" id="GO:0006508">
    <property type="term" value="P:proteolysis"/>
    <property type="evidence" value="ECO:0007669"/>
    <property type="project" value="UniProtKB-KW"/>
</dbReference>
<dbReference type="Pfam" id="PF00089">
    <property type="entry name" value="Trypsin"/>
    <property type="match status" value="2"/>
</dbReference>
<feature type="domain" description="Peptidase S1" evidence="7">
    <location>
        <begin position="28"/>
        <end position="216"/>
    </location>
</feature>
<feature type="domain" description="Peptidase S1" evidence="7">
    <location>
        <begin position="248"/>
        <end position="487"/>
    </location>
</feature>
<dbReference type="InterPro" id="IPR001314">
    <property type="entry name" value="Peptidase_S1A"/>
</dbReference>
<keyword evidence="1" id="KW-0645">Protease</keyword>
<sequence>MTFCKLLCVLVLIHNFEDVLGAEVRSSIIGGENAEKGHWPWMVHVNMTTADRSVRWRCGGTLVSSGWVLTAAQCVDSQRQPSLRRSMVWVGTLALQKGSARYMGIDTVVTHPYYRALGNGYVNDIALVKLKKRVTFSKTVAPVKLPSVDDTFDSSSECWITGWGEVKTGVPLPNPETLQQLKIPIMPQTTCKAAYPQLTSDMLCLRSCSCSFTACRVTETLSSVTAMTFCKLLSVLVLIHNTEVSVSIIGGTDAPVGSWPWMVHLNMTTSDRSARWRCSGTLLNSKWVLTAADCVAGPLKPDLWKSMVWIGPNQLRRGAVRYMGINTVVAHPNYRALSNANDIALVKLKKQVTFSKTVAPVKLPSVDDTFDSSSECWITGWGEVGTGVPLPNPETLQQLKIPIMPQTTCKATYPQLTSSMLCAGVSAGGKDACTGDSGSPLVCRAAGRFVQVGIMSYGSSDGCGLPGKPGVYTRVSKYLRFISNYVGQSEESFSFSVSCMLTNSSFHPSALTAPPTLKTTPSSGGERHRLSFIALQIEAALIVFIKLLHCTD</sequence>
<dbReference type="GeneID" id="103360092"/>
<name>A0A9Y4JZW4_9TELE</name>
<evidence type="ECO:0000256" key="4">
    <source>
        <dbReference type="ARBA" id="ARBA00022825"/>
    </source>
</evidence>
<evidence type="ECO:0000256" key="2">
    <source>
        <dbReference type="ARBA" id="ARBA00022729"/>
    </source>
</evidence>
<evidence type="ECO:0000256" key="3">
    <source>
        <dbReference type="ARBA" id="ARBA00022801"/>
    </source>
</evidence>
<keyword evidence="5" id="KW-1015">Disulfide bond</keyword>
<evidence type="ECO:0000259" key="7">
    <source>
        <dbReference type="PROSITE" id="PS50240"/>
    </source>
</evidence>
<proteinExistence type="predicted"/>
<dbReference type="PRINTS" id="PR00722">
    <property type="entry name" value="CHYMOTRYPSIN"/>
</dbReference>
<dbReference type="PANTHER" id="PTHR24252:SF10">
    <property type="entry name" value="SERINE PROTEASE 56"/>
    <property type="match status" value="1"/>
</dbReference>
<keyword evidence="2 6" id="KW-0732">Signal</keyword>
<evidence type="ECO:0000256" key="5">
    <source>
        <dbReference type="ARBA" id="ARBA00023157"/>
    </source>
</evidence>
<gene>
    <name evidence="9" type="primary">LOC103360092</name>
</gene>
<dbReference type="InterPro" id="IPR033116">
    <property type="entry name" value="TRYPSIN_SER"/>
</dbReference>
<protein>
    <submittedName>
        <fullName evidence="9">Transmembrane protease serine 11F-like</fullName>
    </submittedName>
</protein>
<reference evidence="9" key="1">
    <citation type="submission" date="2025-08" db="UniProtKB">
        <authorList>
            <consortium name="RefSeq"/>
        </authorList>
    </citation>
    <scope>IDENTIFICATION</scope>
</reference>
<keyword evidence="4" id="KW-0720">Serine protease</keyword>
<dbReference type="AlphaFoldDB" id="A0A9Y4JZW4"/>
<dbReference type="SUPFAM" id="SSF50494">
    <property type="entry name" value="Trypsin-like serine proteases"/>
    <property type="match status" value="2"/>
</dbReference>
<dbReference type="InterPro" id="IPR001254">
    <property type="entry name" value="Trypsin_dom"/>
</dbReference>
<accession>A0A9Y4JZW4</accession>
<dbReference type="Gene3D" id="2.40.10.10">
    <property type="entry name" value="Trypsin-like serine proteases"/>
    <property type="match status" value="2"/>
</dbReference>
<dbReference type="PROSITE" id="PS00135">
    <property type="entry name" value="TRYPSIN_SER"/>
    <property type="match status" value="1"/>
</dbReference>
<dbReference type="InterPro" id="IPR043504">
    <property type="entry name" value="Peptidase_S1_PA_chymotrypsin"/>
</dbReference>
<evidence type="ECO:0000256" key="1">
    <source>
        <dbReference type="ARBA" id="ARBA00022670"/>
    </source>
</evidence>
<feature type="signal peptide" evidence="6">
    <location>
        <begin position="1"/>
        <end position="21"/>
    </location>
</feature>
<dbReference type="FunFam" id="2.40.10.10:FF:000068">
    <property type="entry name" value="transmembrane protease serine 2"/>
    <property type="match status" value="1"/>
</dbReference>
<evidence type="ECO:0000313" key="8">
    <source>
        <dbReference type="Proteomes" id="UP000694891"/>
    </source>
</evidence>
<keyword evidence="3" id="KW-0378">Hydrolase</keyword>
<dbReference type="PANTHER" id="PTHR24252">
    <property type="entry name" value="ACROSIN-RELATED"/>
    <property type="match status" value="1"/>
</dbReference>
<evidence type="ECO:0000256" key="6">
    <source>
        <dbReference type="SAM" id="SignalP"/>
    </source>
</evidence>
<dbReference type="Proteomes" id="UP000694891">
    <property type="component" value="Unplaced"/>
</dbReference>
<keyword evidence="8" id="KW-1185">Reference proteome</keyword>
<dbReference type="FunFam" id="2.40.10.10:FF:000024">
    <property type="entry name" value="Serine protease 53"/>
    <property type="match status" value="1"/>
</dbReference>
<dbReference type="GO" id="GO:0004252">
    <property type="term" value="F:serine-type endopeptidase activity"/>
    <property type="evidence" value="ECO:0007669"/>
    <property type="project" value="InterPro"/>
</dbReference>
<dbReference type="CDD" id="cd00190">
    <property type="entry name" value="Tryp_SPc"/>
    <property type="match status" value="2"/>
</dbReference>
<organism evidence="8 9">
    <name type="scientific">Stegastes partitus</name>
    <name type="common">bicolor damselfish</name>
    <dbReference type="NCBI Taxonomy" id="144197"/>
    <lineage>
        <taxon>Eukaryota</taxon>
        <taxon>Metazoa</taxon>
        <taxon>Chordata</taxon>
        <taxon>Craniata</taxon>
        <taxon>Vertebrata</taxon>
        <taxon>Euteleostomi</taxon>
        <taxon>Actinopterygii</taxon>
        <taxon>Neopterygii</taxon>
        <taxon>Teleostei</taxon>
        <taxon>Neoteleostei</taxon>
        <taxon>Acanthomorphata</taxon>
        <taxon>Ovalentaria</taxon>
        <taxon>Pomacentridae</taxon>
        <taxon>Stegastes</taxon>
    </lineage>
</organism>
<dbReference type="SMART" id="SM00020">
    <property type="entry name" value="Tryp_SPc"/>
    <property type="match status" value="2"/>
</dbReference>
<dbReference type="PROSITE" id="PS50240">
    <property type="entry name" value="TRYPSIN_DOM"/>
    <property type="match status" value="2"/>
</dbReference>
<evidence type="ECO:0000313" key="9">
    <source>
        <dbReference type="RefSeq" id="XP_008283968.1"/>
    </source>
</evidence>
<dbReference type="InterPro" id="IPR009003">
    <property type="entry name" value="Peptidase_S1_PA"/>
</dbReference>
<dbReference type="RefSeq" id="XP_008283968.1">
    <property type="nucleotide sequence ID" value="XM_008285746.1"/>
</dbReference>